<evidence type="ECO:0000313" key="2">
    <source>
        <dbReference type="EMBL" id="AKJ64013.1"/>
    </source>
</evidence>
<keyword evidence="3" id="KW-1185">Reference proteome</keyword>
<dbReference type="KEGG" id="vbl:L21SP4_00745"/>
<reference evidence="2 3" key="2">
    <citation type="journal article" date="2016" name="ISME J.">
        <title>Characterization of the first cultured representative of Verrucomicrobia subdivision 5 indicates the proposal of a novel phylum.</title>
        <authorList>
            <person name="Spring S."/>
            <person name="Bunk B."/>
            <person name="Sproer C."/>
            <person name="Schumann P."/>
            <person name="Rohde M."/>
            <person name="Tindall B.J."/>
            <person name="Klenk H.P."/>
        </authorList>
    </citation>
    <scope>NUCLEOTIDE SEQUENCE [LARGE SCALE GENOMIC DNA]</scope>
    <source>
        <strain evidence="2 3">L21-Fru-AB</strain>
    </source>
</reference>
<dbReference type="RefSeq" id="WP_052881381.1">
    <property type="nucleotide sequence ID" value="NZ_CP010904.1"/>
</dbReference>
<dbReference type="Gene3D" id="3.40.50.10300">
    <property type="entry name" value="CoaB-like"/>
    <property type="match status" value="1"/>
</dbReference>
<gene>
    <name evidence="2" type="ORF">L21SP4_00745</name>
</gene>
<sequence length="215" mass="23719">MSPRVLIFSGPTREHLDPVRFLSNASSGRMGRELALESLRRGAKVDFVTGPVDPARLPAGESLTLHRVTSAREMLERGRVLFRSCDAALFAAAVADYEPAECRDRKMPKSECTLTLEFHPTPDVAATLCRSKRAGQWTLGFALQSDSGREQARDKMQRKHLDAILLNTPAAMERDTLTCALLTAADGTFDDWGTISKTECARRIVSAIPHFSCEK</sequence>
<proteinExistence type="predicted"/>
<dbReference type="InterPro" id="IPR007085">
    <property type="entry name" value="DNA/pantothenate-metab_flavo_C"/>
</dbReference>
<protein>
    <submittedName>
        <fullName evidence="2">DNA/pantothenate metabolism flavoprotein</fullName>
    </submittedName>
</protein>
<dbReference type="STRING" id="1307763.L21SP4_00745"/>
<dbReference type="PATRIC" id="fig|1609981.3.peg.778"/>
<dbReference type="EMBL" id="CP010904">
    <property type="protein sequence ID" value="AKJ64013.1"/>
    <property type="molecule type" value="Genomic_DNA"/>
</dbReference>
<feature type="domain" description="DNA/pantothenate metabolism flavoprotein C-terminal" evidence="1">
    <location>
        <begin position="4"/>
        <end position="208"/>
    </location>
</feature>
<dbReference type="OrthoDB" id="9802554at2"/>
<dbReference type="SUPFAM" id="SSF102645">
    <property type="entry name" value="CoaB-like"/>
    <property type="match status" value="1"/>
</dbReference>
<dbReference type="InterPro" id="IPR035929">
    <property type="entry name" value="CoaB-like_sf"/>
</dbReference>
<dbReference type="GO" id="GO:0003824">
    <property type="term" value="F:catalytic activity"/>
    <property type="evidence" value="ECO:0007669"/>
    <property type="project" value="UniProtKB-ARBA"/>
</dbReference>
<dbReference type="Proteomes" id="UP000035268">
    <property type="component" value="Chromosome"/>
</dbReference>
<name>A0A0G3ECI6_9BACT</name>
<dbReference type="Pfam" id="PF04127">
    <property type="entry name" value="DFP"/>
    <property type="match status" value="1"/>
</dbReference>
<dbReference type="AlphaFoldDB" id="A0A0G3ECI6"/>
<evidence type="ECO:0000313" key="3">
    <source>
        <dbReference type="Proteomes" id="UP000035268"/>
    </source>
</evidence>
<evidence type="ECO:0000259" key="1">
    <source>
        <dbReference type="Pfam" id="PF04127"/>
    </source>
</evidence>
<reference evidence="3" key="1">
    <citation type="submission" date="2015-02" db="EMBL/GenBank/DDBJ databases">
        <title>Description and complete genome sequence of the first cultured representative of the subdivision 5 of the Verrucomicrobia phylum.</title>
        <authorList>
            <person name="Spring S."/>
            <person name="Bunk B."/>
            <person name="Sproer C."/>
            <person name="Klenk H.-P."/>
        </authorList>
    </citation>
    <scope>NUCLEOTIDE SEQUENCE [LARGE SCALE GENOMIC DNA]</scope>
    <source>
        <strain evidence="3">L21-Fru-AB</strain>
    </source>
</reference>
<organism evidence="2 3">
    <name type="scientific">Kiritimatiella glycovorans</name>
    <dbReference type="NCBI Taxonomy" id="1307763"/>
    <lineage>
        <taxon>Bacteria</taxon>
        <taxon>Pseudomonadati</taxon>
        <taxon>Kiritimatiellota</taxon>
        <taxon>Kiritimatiellia</taxon>
        <taxon>Kiritimatiellales</taxon>
        <taxon>Kiritimatiellaceae</taxon>
        <taxon>Kiritimatiella</taxon>
    </lineage>
</organism>
<accession>A0A0G3ECI6</accession>
<dbReference type="GO" id="GO:0015937">
    <property type="term" value="P:coenzyme A biosynthetic process"/>
    <property type="evidence" value="ECO:0007669"/>
    <property type="project" value="UniProtKB-ARBA"/>
</dbReference>